<keyword evidence="5 7" id="KW-0472">Membrane</keyword>
<feature type="transmembrane region" description="Helical" evidence="7">
    <location>
        <begin position="143"/>
        <end position="163"/>
    </location>
</feature>
<dbReference type="InterPro" id="IPR011701">
    <property type="entry name" value="MFS"/>
</dbReference>
<keyword evidence="3 7" id="KW-0812">Transmembrane</keyword>
<feature type="transmembrane region" description="Helical" evidence="7">
    <location>
        <begin position="380"/>
        <end position="396"/>
    </location>
</feature>
<dbReference type="PROSITE" id="PS50850">
    <property type="entry name" value="MFS"/>
    <property type="match status" value="1"/>
</dbReference>
<feature type="region of interest" description="Disordered" evidence="6">
    <location>
        <begin position="1"/>
        <end position="28"/>
    </location>
</feature>
<evidence type="ECO:0000256" key="3">
    <source>
        <dbReference type="ARBA" id="ARBA00022692"/>
    </source>
</evidence>
<feature type="transmembrane region" description="Helical" evidence="7">
    <location>
        <begin position="113"/>
        <end position="131"/>
    </location>
</feature>
<feature type="domain" description="Major facilitator superfamily (MFS) profile" evidence="8">
    <location>
        <begin position="47"/>
        <end position="475"/>
    </location>
</feature>
<feature type="transmembrane region" description="Helical" evidence="7">
    <location>
        <begin position="449"/>
        <end position="471"/>
    </location>
</feature>
<feature type="compositionally biased region" description="Basic and acidic residues" evidence="6">
    <location>
        <begin position="1"/>
        <end position="17"/>
    </location>
</feature>
<comment type="subcellular location">
    <subcellularLocation>
        <location evidence="1">Membrane</location>
        <topology evidence="1">Multi-pass membrane protein</topology>
    </subcellularLocation>
</comment>
<evidence type="ECO:0000256" key="1">
    <source>
        <dbReference type="ARBA" id="ARBA00004141"/>
    </source>
</evidence>
<keyword evidence="4 7" id="KW-1133">Transmembrane helix</keyword>
<reference evidence="9 10" key="1">
    <citation type="journal article" date="2024" name="IMA Fungus">
        <title>IMA Genome - F19 : A genome assembly and annotation guide to empower mycologists, including annotated draft genome sequences of Ceratocystis pirilliformis, Diaporthe australafricana, Fusarium ophioides, Paecilomyces lecythidis, and Sporothrix stenoceras.</title>
        <authorList>
            <person name="Aylward J."/>
            <person name="Wilson A.M."/>
            <person name="Visagie C.M."/>
            <person name="Spraker J."/>
            <person name="Barnes I."/>
            <person name="Buitendag C."/>
            <person name="Ceriani C."/>
            <person name="Del Mar Angel L."/>
            <person name="du Plessis D."/>
            <person name="Fuchs T."/>
            <person name="Gasser K."/>
            <person name="Kramer D."/>
            <person name="Li W."/>
            <person name="Munsamy K."/>
            <person name="Piso A."/>
            <person name="Price J.L."/>
            <person name="Sonnekus B."/>
            <person name="Thomas C."/>
            <person name="van der Nest A."/>
            <person name="van Dijk A."/>
            <person name="van Heerden A."/>
            <person name="van Vuuren N."/>
            <person name="Yilmaz N."/>
            <person name="Duong T.A."/>
            <person name="van der Merwe N.A."/>
            <person name="Wingfield M.J."/>
            <person name="Wingfield B.D."/>
        </authorList>
    </citation>
    <scope>NUCLEOTIDE SEQUENCE [LARGE SCALE GENOMIC DNA]</scope>
    <source>
        <strain evidence="9 10">CMW 18300</strain>
    </source>
</reference>
<dbReference type="InterPro" id="IPR036259">
    <property type="entry name" value="MFS_trans_sf"/>
</dbReference>
<evidence type="ECO:0000256" key="2">
    <source>
        <dbReference type="ARBA" id="ARBA00022448"/>
    </source>
</evidence>
<protein>
    <recommendedName>
        <fullName evidence="8">Major facilitator superfamily (MFS) profile domain-containing protein</fullName>
    </recommendedName>
</protein>
<feature type="transmembrane region" description="Helical" evidence="7">
    <location>
        <begin position="322"/>
        <end position="342"/>
    </location>
</feature>
<feature type="transmembrane region" description="Helical" evidence="7">
    <location>
        <begin position="417"/>
        <end position="437"/>
    </location>
</feature>
<comment type="caution">
    <text evidence="9">The sequence shown here is derived from an EMBL/GenBank/DDBJ whole genome shotgun (WGS) entry which is preliminary data.</text>
</comment>
<dbReference type="InterPro" id="IPR020846">
    <property type="entry name" value="MFS_dom"/>
</dbReference>
<dbReference type="PANTHER" id="PTHR43791:SF32">
    <property type="entry name" value="MAJOR FACILITATOR SUPERFAMILY (MFS) PROFILE DOMAIN-CONTAINING PROTEIN"/>
    <property type="match status" value="1"/>
</dbReference>
<dbReference type="PANTHER" id="PTHR43791">
    <property type="entry name" value="PERMEASE-RELATED"/>
    <property type="match status" value="1"/>
</dbReference>
<evidence type="ECO:0000256" key="7">
    <source>
        <dbReference type="SAM" id="Phobius"/>
    </source>
</evidence>
<evidence type="ECO:0000256" key="5">
    <source>
        <dbReference type="ARBA" id="ARBA00023136"/>
    </source>
</evidence>
<keyword evidence="10" id="KW-1185">Reference proteome</keyword>
<feature type="transmembrane region" description="Helical" evidence="7">
    <location>
        <begin position="175"/>
        <end position="196"/>
    </location>
</feature>
<name>A0ABR3WMA6_9PEZI</name>
<sequence length="513" mass="55952">MDEESKVDQSHTKKVEGSDSGEGEGSTSLCWTQEEERAVLRRLDFFLLPLLVSGFFVLQLDRSNISNALTDTVTTDLGITSDDVNLGSQLMLAGIVIAELPSNIILQKLGAPIWLTAQMFIWGLIALTQAWCTNRHSFYATRFLLGIFEGGYVPGAQYMLALFYTKKELASRTAIFYFGNYSATATGSLIAAGILQMAGVGGLSGWQWLFFLEGVVTLLVFLVFVAFLPRSPAHTAPIHGRWDHFSERHRSILVSRAIADDESKGADKADITLKSLRRALTDYKLWLHMILNIVSLAPKGGLQLYGPTVIKSLGFSKTNANLLNAVSSVLVIILSWLISLASDATRLRGPWCIVAFVYSMAFAGALFGLPTSTAGAGENWASYAVFTLLSGGNALAQGLNDAWLSINAAGSPSRRSVGLAMAVIGSNLGGIAGQQLFRESDAPRYRRAFLAVLLLYGASILVTLVIMWVYWREGREDDVVDNSTVAEESVAVGDERKGGIVRRWVVQERKYDI</sequence>
<organism evidence="9 10">
    <name type="scientific">Diaporthe australafricana</name>
    <dbReference type="NCBI Taxonomy" id="127596"/>
    <lineage>
        <taxon>Eukaryota</taxon>
        <taxon>Fungi</taxon>
        <taxon>Dikarya</taxon>
        <taxon>Ascomycota</taxon>
        <taxon>Pezizomycotina</taxon>
        <taxon>Sordariomycetes</taxon>
        <taxon>Sordariomycetidae</taxon>
        <taxon>Diaporthales</taxon>
        <taxon>Diaporthaceae</taxon>
        <taxon>Diaporthe</taxon>
    </lineage>
</organism>
<proteinExistence type="predicted"/>
<gene>
    <name evidence="9" type="ORF">Daus18300_007555</name>
</gene>
<dbReference type="Proteomes" id="UP001583177">
    <property type="component" value="Unassembled WGS sequence"/>
</dbReference>
<feature type="transmembrane region" description="Helical" evidence="7">
    <location>
        <begin position="285"/>
        <end position="302"/>
    </location>
</feature>
<dbReference type="SUPFAM" id="SSF103473">
    <property type="entry name" value="MFS general substrate transporter"/>
    <property type="match status" value="1"/>
</dbReference>
<evidence type="ECO:0000256" key="4">
    <source>
        <dbReference type="ARBA" id="ARBA00022989"/>
    </source>
</evidence>
<dbReference type="Gene3D" id="1.20.1250.20">
    <property type="entry name" value="MFS general substrate transporter like domains"/>
    <property type="match status" value="2"/>
</dbReference>
<dbReference type="EMBL" id="JAWRVE010000066">
    <property type="protein sequence ID" value="KAL1864753.1"/>
    <property type="molecule type" value="Genomic_DNA"/>
</dbReference>
<dbReference type="Pfam" id="PF07690">
    <property type="entry name" value="MFS_1"/>
    <property type="match status" value="1"/>
</dbReference>
<evidence type="ECO:0000259" key="8">
    <source>
        <dbReference type="PROSITE" id="PS50850"/>
    </source>
</evidence>
<feature type="transmembrane region" description="Helical" evidence="7">
    <location>
        <begin position="349"/>
        <end position="368"/>
    </location>
</feature>
<keyword evidence="2" id="KW-0813">Transport</keyword>
<evidence type="ECO:0000256" key="6">
    <source>
        <dbReference type="SAM" id="MobiDB-lite"/>
    </source>
</evidence>
<feature type="transmembrane region" description="Helical" evidence="7">
    <location>
        <begin position="208"/>
        <end position="228"/>
    </location>
</feature>
<evidence type="ECO:0000313" key="10">
    <source>
        <dbReference type="Proteomes" id="UP001583177"/>
    </source>
</evidence>
<evidence type="ECO:0000313" key="9">
    <source>
        <dbReference type="EMBL" id="KAL1864753.1"/>
    </source>
</evidence>
<accession>A0ABR3WMA6</accession>